<dbReference type="EMBL" id="QHJQ01000004">
    <property type="protein sequence ID" value="PXA04229.1"/>
    <property type="molecule type" value="Genomic_DNA"/>
</dbReference>
<dbReference type="InterPro" id="IPR012902">
    <property type="entry name" value="N_methyl_site"/>
</dbReference>
<keyword evidence="1" id="KW-1133">Transmembrane helix</keyword>
<reference evidence="2 3" key="1">
    <citation type="submission" date="2018-05" db="EMBL/GenBank/DDBJ databases">
        <title>Coraliomargarita sinensis sp. nov., isolated from a marine solar saltern.</title>
        <authorList>
            <person name="Zhou L.Y."/>
        </authorList>
    </citation>
    <scope>NUCLEOTIDE SEQUENCE [LARGE SCALE GENOMIC DNA]</scope>
    <source>
        <strain evidence="2 3">WN38</strain>
    </source>
</reference>
<dbReference type="Proteomes" id="UP000247099">
    <property type="component" value="Unassembled WGS sequence"/>
</dbReference>
<keyword evidence="3" id="KW-1185">Reference proteome</keyword>
<protein>
    <submittedName>
        <fullName evidence="2">Uncharacterized protein</fullName>
    </submittedName>
</protein>
<dbReference type="AlphaFoldDB" id="A0A317ZK89"/>
<name>A0A317ZK89_9BACT</name>
<dbReference type="NCBIfam" id="TIGR02532">
    <property type="entry name" value="IV_pilin_GFxxxE"/>
    <property type="match status" value="1"/>
</dbReference>
<dbReference type="InterPro" id="IPR045584">
    <property type="entry name" value="Pilin-like"/>
</dbReference>
<evidence type="ECO:0000313" key="2">
    <source>
        <dbReference type="EMBL" id="PXA04229.1"/>
    </source>
</evidence>
<evidence type="ECO:0000256" key="1">
    <source>
        <dbReference type="SAM" id="Phobius"/>
    </source>
</evidence>
<dbReference type="Pfam" id="PF07963">
    <property type="entry name" value="N_methyl"/>
    <property type="match status" value="1"/>
</dbReference>
<accession>A0A317ZK89</accession>
<keyword evidence="1" id="KW-0472">Membrane</keyword>
<sequence length="222" mass="24094">MISLSKKAGFTLVELLVVISIILIATSILFVGGRDGGDGLKLSSAQRVVASISQGARGQALLKNADTRLIIYSDTNTGGDPEKLLRYFGIVYRSQDSSGNEGWVAATQGTYLPEGIYFDPSMSASNAFPGTTFSLEYPRQSLQQEGNGDDYYYYEFNANGTMETSPDFVNSWLVLRAATLKPDNGGTLAVDFDDEEKENIKAALIFRRVGTTTLVTDPSEIN</sequence>
<feature type="transmembrane region" description="Helical" evidence="1">
    <location>
        <begin position="12"/>
        <end position="33"/>
    </location>
</feature>
<gene>
    <name evidence="2" type="ORF">DDZ13_06730</name>
</gene>
<keyword evidence="1" id="KW-0812">Transmembrane</keyword>
<dbReference type="RefSeq" id="WP_110130684.1">
    <property type="nucleotide sequence ID" value="NZ_QHJQ01000004.1"/>
</dbReference>
<comment type="caution">
    <text evidence="2">The sequence shown here is derived from an EMBL/GenBank/DDBJ whole genome shotgun (WGS) entry which is preliminary data.</text>
</comment>
<proteinExistence type="predicted"/>
<dbReference type="OrthoDB" id="192478at2"/>
<evidence type="ECO:0000313" key="3">
    <source>
        <dbReference type="Proteomes" id="UP000247099"/>
    </source>
</evidence>
<dbReference type="SUPFAM" id="SSF54523">
    <property type="entry name" value="Pili subunits"/>
    <property type="match status" value="1"/>
</dbReference>
<dbReference type="InParanoid" id="A0A317ZK89"/>
<dbReference type="PROSITE" id="PS00409">
    <property type="entry name" value="PROKAR_NTER_METHYL"/>
    <property type="match status" value="1"/>
</dbReference>
<organism evidence="2 3">
    <name type="scientific">Coraliomargarita sinensis</name>
    <dbReference type="NCBI Taxonomy" id="2174842"/>
    <lineage>
        <taxon>Bacteria</taxon>
        <taxon>Pseudomonadati</taxon>
        <taxon>Verrucomicrobiota</taxon>
        <taxon>Opitutia</taxon>
        <taxon>Puniceicoccales</taxon>
        <taxon>Coraliomargaritaceae</taxon>
        <taxon>Coraliomargarita</taxon>
    </lineage>
</organism>